<gene>
    <name evidence="3" type="ORF">Ga0123461_1689</name>
</gene>
<dbReference type="GO" id="GO:0000160">
    <property type="term" value="P:phosphorelay signal transduction system"/>
    <property type="evidence" value="ECO:0007669"/>
    <property type="project" value="InterPro"/>
</dbReference>
<accession>A0A2K8KZ78</accession>
<dbReference type="AlphaFoldDB" id="A0A2K8KZ78"/>
<dbReference type="Proteomes" id="UP000231701">
    <property type="component" value="Chromosome"/>
</dbReference>
<evidence type="ECO:0000313" key="4">
    <source>
        <dbReference type="Proteomes" id="UP000231701"/>
    </source>
</evidence>
<evidence type="ECO:0000313" key="3">
    <source>
        <dbReference type="EMBL" id="ATX80102.1"/>
    </source>
</evidence>
<dbReference type="PANTHER" id="PTHR43228">
    <property type="entry name" value="TWO-COMPONENT RESPONSE REGULATOR"/>
    <property type="match status" value="1"/>
</dbReference>
<sequence length="123" mass="13237">MEVLIIDDLEKSRVSLARIIAHFGCTPVEAISAEHALQMIGKRPGIGLVMLRSRKSVVNGCGFIAEVKAMYPDSTAPKVVAVGKEADMPSMLKMLAEGADEYIIKPYDSEAIGRKLRAMGASC</sequence>
<dbReference type="EMBL" id="CP018799">
    <property type="protein sequence ID" value="ATX80102.1"/>
    <property type="molecule type" value="Genomic_DNA"/>
</dbReference>
<dbReference type="InterPro" id="IPR001789">
    <property type="entry name" value="Sig_transdc_resp-reg_receiver"/>
</dbReference>
<dbReference type="PANTHER" id="PTHR43228:SF1">
    <property type="entry name" value="TWO-COMPONENT RESPONSE REGULATOR ARR22"/>
    <property type="match status" value="1"/>
</dbReference>
<keyword evidence="4" id="KW-1185">Reference proteome</keyword>
<evidence type="ECO:0000256" key="1">
    <source>
        <dbReference type="PROSITE-ProRule" id="PRU00169"/>
    </source>
</evidence>
<dbReference type="InterPro" id="IPR052048">
    <property type="entry name" value="ST_Response_Regulator"/>
</dbReference>
<dbReference type="SMART" id="SM00448">
    <property type="entry name" value="REC"/>
    <property type="match status" value="1"/>
</dbReference>
<organism evidence="3 4">
    <name type="scientific">Mariprofundus aestuarium</name>
    <dbReference type="NCBI Taxonomy" id="1921086"/>
    <lineage>
        <taxon>Bacteria</taxon>
        <taxon>Pseudomonadati</taxon>
        <taxon>Pseudomonadota</taxon>
        <taxon>Candidatius Mariprofundia</taxon>
        <taxon>Mariprofundales</taxon>
        <taxon>Mariprofundaceae</taxon>
        <taxon>Mariprofundus</taxon>
    </lineage>
</organism>
<feature type="domain" description="Response regulatory" evidence="2">
    <location>
        <begin position="2"/>
        <end position="120"/>
    </location>
</feature>
<dbReference type="PROSITE" id="PS50110">
    <property type="entry name" value="RESPONSE_REGULATORY"/>
    <property type="match status" value="1"/>
</dbReference>
<reference evidence="3 4" key="1">
    <citation type="submission" date="2016-12" db="EMBL/GenBank/DDBJ databases">
        <title>Isolation and genomic insights into novel planktonic Zetaproteobacteria from stratified waters of the Chesapeake Bay.</title>
        <authorList>
            <person name="McAllister S.M."/>
            <person name="Kato S."/>
            <person name="Chan C.S."/>
            <person name="Chiu B.K."/>
            <person name="Field E.K."/>
        </authorList>
    </citation>
    <scope>NUCLEOTIDE SEQUENCE [LARGE SCALE GENOMIC DNA]</scope>
    <source>
        <strain evidence="3 4">CP-5</strain>
    </source>
</reference>
<evidence type="ECO:0000259" key="2">
    <source>
        <dbReference type="PROSITE" id="PS50110"/>
    </source>
</evidence>
<dbReference type="Pfam" id="PF00072">
    <property type="entry name" value="Response_reg"/>
    <property type="match status" value="1"/>
</dbReference>
<dbReference type="OrthoDB" id="9788090at2"/>
<proteinExistence type="predicted"/>
<comment type="caution">
    <text evidence="1">Lacks conserved residue(s) required for the propagation of feature annotation.</text>
</comment>
<dbReference type="KEGG" id="maes:Ga0123461_1689"/>
<protein>
    <submittedName>
        <fullName evidence="3">Response regulator receiver domain-containing protein</fullName>
    </submittedName>
</protein>
<dbReference type="RefSeq" id="WP_157819291.1">
    <property type="nucleotide sequence ID" value="NZ_CP018799.1"/>
</dbReference>
<dbReference type="Gene3D" id="3.40.50.2300">
    <property type="match status" value="1"/>
</dbReference>
<dbReference type="InterPro" id="IPR011006">
    <property type="entry name" value="CheY-like_superfamily"/>
</dbReference>
<dbReference type="SUPFAM" id="SSF52172">
    <property type="entry name" value="CheY-like"/>
    <property type="match status" value="1"/>
</dbReference>
<name>A0A2K8KZ78_MARES</name>
<dbReference type="CDD" id="cd00156">
    <property type="entry name" value="REC"/>
    <property type="match status" value="1"/>
</dbReference>